<protein>
    <submittedName>
        <fullName evidence="1">Uncharacterized protein</fullName>
    </submittedName>
</protein>
<dbReference type="Proteomes" id="UP000244090">
    <property type="component" value="Unassembled WGS sequence"/>
</dbReference>
<name>A0A2T6C458_9FLAO</name>
<reference evidence="1 2" key="1">
    <citation type="submission" date="2018-04" db="EMBL/GenBank/DDBJ databases">
        <title>Genomic Encyclopedia of Archaeal and Bacterial Type Strains, Phase II (KMG-II): from individual species to whole genera.</title>
        <authorList>
            <person name="Goeker M."/>
        </authorList>
    </citation>
    <scope>NUCLEOTIDE SEQUENCE [LARGE SCALE GENOMIC DNA]</scope>
    <source>
        <strain evidence="1 2">DSM 25731</strain>
    </source>
</reference>
<dbReference type="EMBL" id="QBKT01000002">
    <property type="protein sequence ID" value="PTX63067.1"/>
    <property type="molecule type" value="Genomic_DNA"/>
</dbReference>
<dbReference type="AlphaFoldDB" id="A0A2T6C458"/>
<proteinExistence type="predicted"/>
<sequence>MKKRKTTSLKLSKKTISSFTSNELTGGTRTSNLCTAYCTLQCPPPPDTYWCDYTEGSACICL</sequence>
<comment type="caution">
    <text evidence="1">The sequence shown here is derived from an EMBL/GenBank/DDBJ whole genome shotgun (WGS) entry which is preliminary data.</text>
</comment>
<organism evidence="1 2">
    <name type="scientific">Kordia periserrulae</name>
    <dbReference type="NCBI Taxonomy" id="701523"/>
    <lineage>
        <taxon>Bacteria</taxon>
        <taxon>Pseudomonadati</taxon>
        <taxon>Bacteroidota</taxon>
        <taxon>Flavobacteriia</taxon>
        <taxon>Flavobacteriales</taxon>
        <taxon>Flavobacteriaceae</taxon>
        <taxon>Kordia</taxon>
    </lineage>
</organism>
<accession>A0A2T6C458</accession>
<gene>
    <name evidence="1" type="ORF">C8N46_102470</name>
</gene>
<evidence type="ECO:0000313" key="1">
    <source>
        <dbReference type="EMBL" id="PTX63067.1"/>
    </source>
</evidence>
<keyword evidence="2" id="KW-1185">Reference proteome</keyword>
<evidence type="ECO:0000313" key="2">
    <source>
        <dbReference type="Proteomes" id="UP000244090"/>
    </source>
</evidence>
<dbReference type="RefSeq" id="WP_108114029.1">
    <property type="nucleotide sequence ID" value="NZ_QBKT01000002.1"/>
</dbReference>